<dbReference type="PROSITE" id="PS51125">
    <property type="entry name" value="NHL"/>
    <property type="match status" value="1"/>
</dbReference>
<feature type="signal peptide" evidence="3">
    <location>
        <begin position="1"/>
        <end position="23"/>
    </location>
</feature>
<evidence type="ECO:0000313" key="4">
    <source>
        <dbReference type="EMBL" id="RDJ97822.1"/>
    </source>
</evidence>
<dbReference type="InterPro" id="IPR050952">
    <property type="entry name" value="TRIM-NHL_E3_ligases"/>
</dbReference>
<dbReference type="OrthoDB" id="9043075at2"/>
<dbReference type="AlphaFoldDB" id="A0A370MWW5"/>
<feature type="chain" id="PRO_5016785877" evidence="3">
    <location>
        <begin position="24"/>
        <end position="1158"/>
    </location>
</feature>
<organism evidence="4 5">
    <name type="scientific">Paraburkholderia lacunae</name>
    <dbReference type="NCBI Taxonomy" id="2211104"/>
    <lineage>
        <taxon>Bacteria</taxon>
        <taxon>Pseudomonadati</taxon>
        <taxon>Pseudomonadota</taxon>
        <taxon>Betaproteobacteria</taxon>
        <taxon>Burkholderiales</taxon>
        <taxon>Burkholderiaceae</taxon>
        <taxon>Paraburkholderia</taxon>
    </lineage>
</organism>
<evidence type="ECO:0000313" key="5">
    <source>
        <dbReference type="Proteomes" id="UP000254875"/>
    </source>
</evidence>
<dbReference type="PANTHER" id="PTHR24104:SF25">
    <property type="entry name" value="PROTEIN LIN-41"/>
    <property type="match status" value="1"/>
</dbReference>
<dbReference type="EMBL" id="QHKS01000045">
    <property type="protein sequence ID" value="RDJ97822.1"/>
    <property type="molecule type" value="Genomic_DNA"/>
</dbReference>
<evidence type="ECO:0000256" key="1">
    <source>
        <dbReference type="ARBA" id="ARBA00022737"/>
    </source>
</evidence>
<protein>
    <submittedName>
        <fullName evidence="4">Uncharacterized protein</fullName>
    </submittedName>
</protein>
<dbReference type="GO" id="GO:0061630">
    <property type="term" value="F:ubiquitin protein ligase activity"/>
    <property type="evidence" value="ECO:0007669"/>
    <property type="project" value="TreeGrafter"/>
</dbReference>
<dbReference type="PANTHER" id="PTHR24104">
    <property type="entry name" value="E3 UBIQUITIN-PROTEIN LIGASE NHLRC1-RELATED"/>
    <property type="match status" value="1"/>
</dbReference>
<dbReference type="InterPro" id="IPR018247">
    <property type="entry name" value="EF_Hand_1_Ca_BS"/>
</dbReference>
<name>A0A370MWW5_9BURK</name>
<keyword evidence="5" id="KW-1185">Reference proteome</keyword>
<reference evidence="5" key="1">
    <citation type="submission" date="2018-05" db="EMBL/GenBank/DDBJ databases">
        <authorList>
            <person name="Feng T."/>
        </authorList>
    </citation>
    <scope>NUCLEOTIDE SEQUENCE [LARGE SCALE GENOMIC DNA]</scope>
    <source>
        <strain evidence="5">S27</strain>
    </source>
</reference>
<dbReference type="InterPro" id="IPR011042">
    <property type="entry name" value="6-blade_b-propeller_TolB-like"/>
</dbReference>
<keyword evidence="3" id="KW-0732">Signal</keyword>
<dbReference type="Proteomes" id="UP000254875">
    <property type="component" value="Unassembled WGS sequence"/>
</dbReference>
<keyword evidence="1" id="KW-0677">Repeat</keyword>
<dbReference type="GO" id="GO:0008270">
    <property type="term" value="F:zinc ion binding"/>
    <property type="evidence" value="ECO:0007669"/>
    <property type="project" value="UniProtKB-KW"/>
</dbReference>
<gene>
    <name evidence="4" type="ORF">DLM46_36110</name>
</gene>
<evidence type="ECO:0000256" key="2">
    <source>
        <dbReference type="PROSITE-ProRule" id="PRU00504"/>
    </source>
</evidence>
<sequence length="1158" mass="122459">MSLVRFAALCVAGLYLTHGVASAAEAVKPAPHPPIAIHFSIPQSGYVTLVIEKPDGTRVRNLVSEEAFPAGSNTAWWDGLDDLARDTDAAAHGQYHIPGRLVAPGTYRVRGLVRPAIKVQYEFNPYDDGRPPWKTEDRSSEWLANHSAPSAVLFVPSGAAPERPATPNASTGQILVGSYVSEGGSGLAWLDPSGRKVWGQMWLGGVWTGAAQLARDIGPHPVAGVYAYAASSWSGDQHNGKVGELRLNALLSKDGQHAAPADARLGTGEDVSVLQPAYQIQLPATPTRPDVDPSYPERSEAVAGLAAYNGLVVVALRGAAQLLFIDAVHHRVLQTTPLVDPRGLAFDGRGRLLALSGKQLVRFDVNYGDALEVSSPQRVVATGLEDPQAVTLDSSGKIYVSDLGRSHQVKVFSPDGAHVRVIGHPGAPATGVYDPGHMNHPAGITIDSASRLWVAENDKTPKRVSVWDAATGRFVQAFYGPPRYGGSGALDPRDRTRFFYADEAGAMGFKLDWQAGSGVPDAIYYRAEDDATGLVGTGTGGMPEYPLYRDGELYLTNAHSAEVTGRPSVVLWHIGKDKVARPAAAAGSTLDSAAKLLPAFNSAAMRARMPKGIDPQADPLIFVWRDVNGDGRVAPEEVSFLTPKGGTKGNKPFVGNVTVLDDLSLAIAYAGDVAMVIPAVGLTPRSVPIYDIAHAKVLAGNMQPPVSSGGGQVLLGRGGWAVFTTPPAPFAPQSLGGTRNGVPMWSYPSVWPGLHASHAAAVPERPGELVGTTRVLGNPIDAPSPSDAGQLWAINGNEGNVYLFTIDGLFVATLFKDARLATAAPPRQAVRGMDLSATSLQYECFHPMLTRTADGAVFLQAGSTSPLLRIVGLAGVRRLPDLPLTVSASELVAAQRQATNAYQPGTQAALLDVEYRATPTAPGADAAMWPNADTQWAKIDTRNVQSGDWRHTSIETRAALAVFGGRLLIAIKTDDADLLNNSGESLQNLFTTGGGIDLMLGTDPGASAERTVAVAGDERLVVSRAHGQIVAMLYRPVASPRGPTPVTFSSALRTIRFDRMDDVSEKGAVSVTRDRTAGTGAPQEVLYKIDVPLKVLNLSVTPGTVISGDVGVLRGNGFQTLQRAYWANKASGLLSDLPGEAELTPNLWGRFRFVAATK</sequence>
<dbReference type="Gene3D" id="2.60.40.4070">
    <property type="match status" value="1"/>
</dbReference>
<dbReference type="GO" id="GO:0000209">
    <property type="term" value="P:protein polyubiquitination"/>
    <property type="evidence" value="ECO:0007669"/>
    <property type="project" value="TreeGrafter"/>
</dbReference>
<proteinExistence type="predicted"/>
<evidence type="ECO:0000256" key="3">
    <source>
        <dbReference type="SAM" id="SignalP"/>
    </source>
</evidence>
<dbReference type="PROSITE" id="PS00018">
    <property type="entry name" value="EF_HAND_1"/>
    <property type="match status" value="1"/>
</dbReference>
<accession>A0A370MWW5</accession>
<dbReference type="GO" id="GO:0043161">
    <property type="term" value="P:proteasome-mediated ubiquitin-dependent protein catabolic process"/>
    <property type="evidence" value="ECO:0007669"/>
    <property type="project" value="TreeGrafter"/>
</dbReference>
<dbReference type="Gene3D" id="2.120.10.30">
    <property type="entry name" value="TolB, C-terminal domain"/>
    <property type="match status" value="1"/>
</dbReference>
<dbReference type="SUPFAM" id="SSF63829">
    <property type="entry name" value="Calcium-dependent phosphotriesterase"/>
    <property type="match status" value="1"/>
</dbReference>
<feature type="repeat" description="NHL" evidence="2">
    <location>
        <begin position="384"/>
        <end position="415"/>
    </location>
</feature>
<dbReference type="InterPro" id="IPR001258">
    <property type="entry name" value="NHL_repeat"/>
</dbReference>
<dbReference type="RefSeq" id="WP_115109255.1">
    <property type="nucleotide sequence ID" value="NZ_QHKS01000045.1"/>
</dbReference>
<comment type="caution">
    <text evidence="4">The sequence shown here is derived from an EMBL/GenBank/DDBJ whole genome shotgun (WGS) entry which is preliminary data.</text>
</comment>